<evidence type="ECO:0000256" key="1">
    <source>
        <dbReference type="ARBA" id="ARBA00001936"/>
    </source>
</evidence>
<dbReference type="CDD" id="cd03426">
    <property type="entry name" value="NUDIX_CoAse_Nudt7"/>
    <property type="match status" value="1"/>
</dbReference>
<evidence type="ECO:0000256" key="5">
    <source>
        <dbReference type="ARBA" id="ARBA00022842"/>
    </source>
</evidence>
<feature type="domain" description="Nudix hydrolase" evidence="8">
    <location>
        <begin position="44"/>
        <end position="184"/>
    </location>
</feature>
<dbReference type="InterPro" id="IPR015797">
    <property type="entry name" value="NUDIX_hydrolase-like_dom_sf"/>
</dbReference>
<dbReference type="InterPro" id="IPR045121">
    <property type="entry name" value="CoAse"/>
</dbReference>
<keyword evidence="6" id="KW-0464">Manganese</keyword>
<evidence type="ECO:0000256" key="2">
    <source>
        <dbReference type="ARBA" id="ARBA00001946"/>
    </source>
</evidence>
<dbReference type="PANTHER" id="PTHR12992:SF11">
    <property type="entry name" value="MITOCHONDRIAL COENZYME A DIPHOSPHATASE NUDT8"/>
    <property type="match status" value="1"/>
</dbReference>
<evidence type="ECO:0000313" key="9">
    <source>
        <dbReference type="EMBL" id="GAA5121574.1"/>
    </source>
</evidence>
<evidence type="ECO:0000256" key="4">
    <source>
        <dbReference type="ARBA" id="ARBA00022801"/>
    </source>
</evidence>
<keyword evidence="10" id="KW-1185">Reference proteome</keyword>
<keyword evidence="3" id="KW-0479">Metal-binding</keyword>
<dbReference type="RefSeq" id="WP_345605723.1">
    <property type="nucleotide sequence ID" value="NZ_BAABJO010000010.1"/>
</dbReference>
<comment type="caution">
    <text evidence="9">The sequence shown here is derived from an EMBL/GenBank/DDBJ whole genome shotgun (WGS) entry which is preliminary data.</text>
</comment>
<keyword evidence="7" id="KW-0472">Membrane</keyword>
<accession>A0ABP9NNZ7</accession>
<evidence type="ECO:0000259" key="8">
    <source>
        <dbReference type="PROSITE" id="PS51462"/>
    </source>
</evidence>
<dbReference type="Pfam" id="PF00293">
    <property type="entry name" value="NUDIX"/>
    <property type="match status" value="1"/>
</dbReference>
<keyword evidence="7" id="KW-0812">Transmembrane</keyword>
<gene>
    <name evidence="9" type="ORF">GCM10023320_30600</name>
</gene>
<dbReference type="SUPFAM" id="SSF55811">
    <property type="entry name" value="Nudix"/>
    <property type="match status" value="1"/>
</dbReference>
<dbReference type="Gene3D" id="3.90.79.10">
    <property type="entry name" value="Nucleoside Triphosphate Pyrophosphohydrolase"/>
    <property type="match status" value="1"/>
</dbReference>
<organism evidence="9 10">
    <name type="scientific">Pseudonocardia adelaidensis</name>
    <dbReference type="NCBI Taxonomy" id="648754"/>
    <lineage>
        <taxon>Bacteria</taxon>
        <taxon>Bacillati</taxon>
        <taxon>Actinomycetota</taxon>
        <taxon>Actinomycetes</taxon>
        <taxon>Pseudonocardiales</taxon>
        <taxon>Pseudonocardiaceae</taxon>
        <taxon>Pseudonocardia</taxon>
    </lineage>
</organism>
<feature type="transmembrane region" description="Helical" evidence="7">
    <location>
        <begin position="177"/>
        <end position="201"/>
    </location>
</feature>
<proteinExistence type="predicted"/>
<reference evidence="10" key="1">
    <citation type="journal article" date="2019" name="Int. J. Syst. Evol. Microbiol.">
        <title>The Global Catalogue of Microorganisms (GCM) 10K type strain sequencing project: providing services to taxonomists for standard genome sequencing and annotation.</title>
        <authorList>
            <consortium name="The Broad Institute Genomics Platform"/>
            <consortium name="The Broad Institute Genome Sequencing Center for Infectious Disease"/>
            <person name="Wu L."/>
            <person name="Ma J."/>
        </authorList>
    </citation>
    <scope>NUCLEOTIDE SEQUENCE [LARGE SCALE GENOMIC DNA]</scope>
    <source>
        <strain evidence="10">JCM 18302</strain>
    </source>
</reference>
<dbReference type="PROSITE" id="PS51462">
    <property type="entry name" value="NUDIX"/>
    <property type="match status" value="1"/>
</dbReference>
<protein>
    <submittedName>
        <fullName evidence="9">CoA pyrophosphatase</fullName>
    </submittedName>
</protein>
<evidence type="ECO:0000256" key="3">
    <source>
        <dbReference type="ARBA" id="ARBA00022723"/>
    </source>
</evidence>
<comment type="cofactor">
    <cofactor evidence="2">
        <name>Mg(2+)</name>
        <dbReference type="ChEBI" id="CHEBI:18420"/>
    </cofactor>
</comment>
<comment type="cofactor">
    <cofactor evidence="1">
        <name>Mn(2+)</name>
        <dbReference type="ChEBI" id="CHEBI:29035"/>
    </cofactor>
</comment>
<evidence type="ECO:0000313" key="10">
    <source>
        <dbReference type="Proteomes" id="UP001500804"/>
    </source>
</evidence>
<keyword evidence="5" id="KW-0460">Magnesium</keyword>
<dbReference type="InterPro" id="IPR000086">
    <property type="entry name" value="NUDIX_hydrolase_dom"/>
</dbReference>
<keyword evidence="7" id="KW-1133">Transmembrane helix</keyword>
<keyword evidence="4" id="KW-0378">Hydrolase</keyword>
<dbReference type="Proteomes" id="UP001500804">
    <property type="component" value="Unassembled WGS sequence"/>
</dbReference>
<name>A0ABP9NNZ7_9PSEU</name>
<dbReference type="PANTHER" id="PTHR12992">
    <property type="entry name" value="NUDIX HYDROLASE"/>
    <property type="match status" value="1"/>
</dbReference>
<evidence type="ECO:0000256" key="7">
    <source>
        <dbReference type="SAM" id="Phobius"/>
    </source>
</evidence>
<evidence type="ECO:0000256" key="6">
    <source>
        <dbReference type="ARBA" id="ARBA00023211"/>
    </source>
</evidence>
<sequence>MTAPDSGALRPERAPEWLHPLLSGVRGVDAAELVQHRLPPPAHGRRAAVLVLFGEDPRHGPDVLLVERASTLREHAGQVAFPGGGSEPGDADAVATALREAEEEAGVEPDGVVPLAVLPDLFVPPSGFIVTPVLAHWARPVAVHAVDPRETASVVRVPLSELADPAHRIRVRHSSGFLGPAFVTAGLLVWGFTGGLLSALLDRGGWARPWDTTRVMDLDAAWSAARAGRQEVAGS</sequence>
<dbReference type="EMBL" id="BAABJO010000010">
    <property type="protein sequence ID" value="GAA5121574.1"/>
    <property type="molecule type" value="Genomic_DNA"/>
</dbReference>